<evidence type="ECO:0000256" key="1">
    <source>
        <dbReference type="SAM" id="SignalP"/>
    </source>
</evidence>
<feature type="chain" id="PRO_5012872360" evidence="1">
    <location>
        <begin position="27"/>
        <end position="229"/>
    </location>
</feature>
<accession>A0A224YCP9</accession>
<organism evidence="2">
    <name type="scientific">Rhipicephalus zambeziensis</name>
    <dbReference type="NCBI Taxonomy" id="60191"/>
    <lineage>
        <taxon>Eukaryota</taxon>
        <taxon>Metazoa</taxon>
        <taxon>Ecdysozoa</taxon>
        <taxon>Arthropoda</taxon>
        <taxon>Chelicerata</taxon>
        <taxon>Arachnida</taxon>
        <taxon>Acari</taxon>
        <taxon>Parasitiformes</taxon>
        <taxon>Ixodida</taxon>
        <taxon>Ixodoidea</taxon>
        <taxon>Ixodidae</taxon>
        <taxon>Rhipicephalinae</taxon>
        <taxon>Rhipicephalus</taxon>
        <taxon>Rhipicephalus</taxon>
    </lineage>
</organism>
<dbReference type="AlphaFoldDB" id="A0A224YCP9"/>
<protein>
    <submittedName>
        <fullName evidence="2">Lipocalin</fullName>
    </submittedName>
</protein>
<name>A0A224YCP9_9ACAR</name>
<proteinExistence type="predicted"/>
<reference evidence="2" key="1">
    <citation type="journal article" date="2017" name="Parasit. Vectors">
        <title>Sialotranscriptomics of Rhipicephalus zambeziensis reveals intricate expression profiles of secretory proteins and suggests tight temporal transcriptional regulation during blood-feeding.</title>
        <authorList>
            <person name="de Castro M.H."/>
            <person name="de Klerk D."/>
            <person name="Pienaar R."/>
            <person name="Rees D.J.G."/>
            <person name="Mans B.J."/>
        </authorList>
    </citation>
    <scope>NUCLEOTIDE SEQUENCE</scope>
    <source>
        <tissue evidence="2">Salivary glands</tissue>
    </source>
</reference>
<sequence length="229" mass="26124">MERLTSNLLEWTLLVTLALFCSYCGANSKTGLPNGNLNFLKVLGTFEPLYLFLWKDYVRSNETCKGYDCMKRTATCEHMRMKELDRIEYNHTVSMLRDQTWVNNSFMGKFILGHEPPDKMNVYNVTGGEIPNPYISSYCMTLLYNQPDTFNCSVILISKDPSGHCNHTKPEVLANSKCALYMRGTLEYRVYPPLACAISFNNCSTSRITYMPYSPRCAVDRKGSDDTKG</sequence>
<evidence type="ECO:0000313" key="2">
    <source>
        <dbReference type="EMBL" id="MAA15486.1"/>
    </source>
</evidence>
<keyword evidence="1" id="KW-0732">Signal</keyword>
<feature type="signal peptide" evidence="1">
    <location>
        <begin position="1"/>
        <end position="26"/>
    </location>
</feature>
<dbReference type="EMBL" id="GFPF01004340">
    <property type="protein sequence ID" value="MAA15486.1"/>
    <property type="molecule type" value="Transcribed_RNA"/>
</dbReference>